<proteinExistence type="predicted"/>
<gene>
    <name evidence="1" type="ORF">RRG08_058019</name>
</gene>
<evidence type="ECO:0000313" key="2">
    <source>
        <dbReference type="Proteomes" id="UP001283361"/>
    </source>
</evidence>
<reference evidence="1" key="1">
    <citation type="journal article" date="2023" name="G3 (Bethesda)">
        <title>A reference genome for the long-term kleptoplast-retaining sea slug Elysia crispata morphotype clarki.</title>
        <authorList>
            <person name="Eastman K.E."/>
            <person name="Pendleton A.L."/>
            <person name="Shaikh M.A."/>
            <person name="Suttiyut T."/>
            <person name="Ogas R."/>
            <person name="Tomko P."/>
            <person name="Gavelis G."/>
            <person name="Widhalm J.R."/>
            <person name="Wisecaver J.H."/>
        </authorList>
    </citation>
    <scope>NUCLEOTIDE SEQUENCE</scope>
    <source>
        <strain evidence="1">ECLA1</strain>
    </source>
</reference>
<dbReference type="EMBL" id="JAWDGP010001464">
    <property type="protein sequence ID" value="KAK3791637.1"/>
    <property type="molecule type" value="Genomic_DNA"/>
</dbReference>
<keyword evidence="2" id="KW-1185">Reference proteome</keyword>
<sequence>MVRRAPLLFRGNLFKRLRGVRGRYHSAYITTLLPTIKGRHTYVETTLDLLVIEHPNEASDGTLRGLARNGAVVLLSDSTLAQEFPATKVKNLVFATRVGILCLDGSVASSERIPETAPVL</sequence>
<name>A0AAE1ARY1_9GAST</name>
<protein>
    <submittedName>
        <fullName evidence="1">Uncharacterized protein</fullName>
    </submittedName>
</protein>
<dbReference type="Proteomes" id="UP001283361">
    <property type="component" value="Unassembled WGS sequence"/>
</dbReference>
<evidence type="ECO:0000313" key="1">
    <source>
        <dbReference type="EMBL" id="KAK3791637.1"/>
    </source>
</evidence>
<dbReference type="AlphaFoldDB" id="A0AAE1ARY1"/>
<comment type="caution">
    <text evidence="1">The sequence shown here is derived from an EMBL/GenBank/DDBJ whole genome shotgun (WGS) entry which is preliminary data.</text>
</comment>
<accession>A0AAE1ARY1</accession>
<organism evidence="1 2">
    <name type="scientific">Elysia crispata</name>
    <name type="common">lettuce slug</name>
    <dbReference type="NCBI Taxonomy" id="231223"/>
    <lineage>
        <taxon>Eukaryota</taxon>
        <taxon>Metazoa</taxon>
        <taxon>Spiralia</taxon>
        <taxon>Lophotrochozoa</taxon>
        <taxon>Mollusca</taxon>
        <taxon>Gastropoda</taxon>
        <taxon>Heterobranchia</taxon>
        <taxon>Euthyneura</taxon>
        <taxon>Panpulmonata</taxon>
        <taxon>Sacoglossa</taxon>
        <taxon>Placobranchoidea</taxon>
        <taxon>Plakobranchidae</taxon>
        <taxon>Elysia</taxon>
    </lineage>
</organism>